<proteinExistence type="predicted"/>
<feature type="region of interest" description="Disordered" evidence="1">
    <location>
        <begin position="1"/>
        <end position="20"/>
    </location>
</feature>
<accession>Q0FWQ7</accession>
<evidence type="ECO:0000313" key="3">
    <source>
        <dbReference type="Proteomes" id="UP000006230"/>
    </source>
</evidence>
<dbReference type="Proteomes" id="UP000006230">
    <property type="component" value="Unassembled WGS sequence"/>
</dbReference>
<protein>
    <submittedName>
        <fullName evidence="2">Uncharacterized protein</fullName>
    </submittedName>
</protein>
<dbReference type="EMBL" id="AATQ01000001">
    <property type="protein sequence ID" value="EAU48495.1"/>
    <property type="molecule type" value="Genomic_DNA"/>
</dbReference>
<sequence>MAARSPPAPCCSSAARPAPRRHGFSVCLPAIRC</sequence>
<comment type="caution">
    <text evidence="2">The sequence shown here is derived from an EMBL/GenBank/DDBJ whole genome shotgun (WGS) entry which is preliminary data.</text>
</comment>
<dbReference type="AlphaFoldDB" id="Q0FWQ7"/>
<evidence type="ECO:0000313" key="2">
    <source>
        <dbReference type="EMBL" id="EAU48495.1"/>
    </source>
</evidence>
<dbReference type="STRING" id="314265.R2601_02943"/>
<name>Q0FWQ7_SALBH</name>
<gene>
    <name evidence="2" type="ORF">R2601_02943</name>
</gene>
<evidence type="ECO:0000256" key="1">
    <source>
        <dbReference type="SAM" id="MobiDB-lite"/>
    </source>
</evidence>
<keyword evidence="3" id="KW-1185">Reference proteome</keyword>
<dbReference type="HOGENOM" id="CLU_3383147_0_0_5"/>
<reference evidence="2 3" key="1">
    <citation type="journal article" date="2010" name="J. Bacteriol.">
        <title>Genome sequences of Pelagibaca bermudensis HTCC2601T and Maritimibacter alkaliphilus HTCC2654T, the type strains of two marine Roseobacter genera.</title>
        <authorList>
            <person name="Thrash J.C."/>
            <person name="Cho J.C."/>
            <person name="Ferriera S."/>
            <person name="Johnson J."/>
            <person name="Vergin K.L."/>
            <person name="Giovannoni S.J."/>
        </authorList>
    </citation>
    <scope>NUCLEOTIDE SEQUENCE [LARGE SCALE GENOMIC DNA]</scope>
    <source>
        <strain evidence="3">DSM 26914 / JCM 13377 / KCTC 12554 / HTCC2601</strain>
    </source>
</reference>
<feature type="compositionally biased region" description="Low complexity" evidence="1">
    <location>
        <begin position="1"/>
        <end position="17"/>
    </location>
</feature>
<organism evidence="2 3">
    <name type="scientific">Salipiger bermudensis (strain DSM 26914 / JCM 13377 / KCTC 12554 / HTCC2601)</name>
    <name type="common">Pelagibaca bermudensis</name>
    <dbReference type="NCBI Taxonomy" id="314265"/>
    <lineage>
        <taxon>Bacteria</taxon>
        <taxon>Pseudomonadati</taxon>
        <taxon>Pseudomonadota</taxon>
        <taxon>Alphaproteobacteria</taxon>
        <taxon>Rhodobacterales</taxon>
        <taxon>Roseobacteraceae</taxon>
        <taxon>Salipiger</taxon>
    </lineage>
</organism>